<evidence type="ECO:0000256" key="4">
    <source>
        <dbReference type="ARBA" id="ARBA00022679"/>
    </source>
</evidence>
<protein>
    <recommendedName>
        <fullName evidence="2">histidine kinase</fullName>
        <ecNumber evidence="2">2.7.13.3</ecNumber>
    </recommendedName>
</protein>
<dbReference type="Gene3D" id="3.30.565.10">
    <property type="entry name" value="Histidine kinase-like ATPase, C-terminal domain"/>
    <property type="match status" value="1"/>
</dbReference>
<dbReference type="InterPro" id="IPR036097">
    <property type="entry name" value="HisK_dim/P_sf"/>
</dbReference>
<name>V4PZG7_9CAUL</name>
<dbReference type="Gene3D" id="1.10.287.130">
    <property type="match status" value="1"/>
</dbReference>
<keyword evidence="11" id="KW-1185">Reference proteome</keyword>
<dbReference type="Pfam" id="PF02518">
    <property type="entry name" value="HATPase_c"/>
    <property type="match status" value="1"/>
</dbReference>
<dbReference type="Proteomes" id="UP000017837">
    <property type="component" value="Unassembled WGS sequence"/>
</dbReference>
<dbReference type="Pfam" id="PF00512">
    <property type="entry name" value="HisKA"/>
    <property type="match status" value="1"/>
</dbReference>
<dbReference type="InterPro" id="IPR004358">
    <property type="entry name" value="Sig_transdc_His_kin-like_C"/>
</dbReference>
<dbReference type="FunFam" id="3.30.565.10:FF:000006">
    <property type="entry name" value="Sensor histidine kinase WalK"/>
    <property type="match status" value="1"/>
</dbReference>
<keyword evidence="4" id="KW-0808">Transferase</keyword>
<evidence type="ECO:0000256" key="5">
    <source>
        <dbReference type="ARBA" id="ARBA00022741"/>
    </source>
</evidence>
<evidence type="ECO:0000256" key="6">
    <source>
        <dbReference type="ARBA" id="ARBA00022777"/>
    </source>
</evidence>
<comment type="catalytic activity">
    <reaction evidence="1">
        <text>ATP + protein L-histidine = ADP + protein N-phospho-L-histidine.</text>
        <dbReference type="EC" id="2.7.13.3"/>
    </reaction>
</comment>
<feature type="domain" description="Histidine kinase" evidence="9">
    <location>
        <begin position="166"/>
        <end position="384"/>
    </location>
</feature>
<keyword evidence="6" id="KW-0418">Kinase</keyword>
<reference evidence="10 11" key="1">
    <citation type="journal article" date="2014" name="Nature">
        <title>Sequential evolution of bacterial morphology by co-option of a developmental regulator.</title>
        <authorList>
            <person name="Jiang C."/>
            <person name="Brown P.J."/>
            <person name="Ducret A."/>
            <person name="Brun Y.V."/>
        </authorList>
    </citation>
    <scope>NUCLEOTIDE SEQUENCE [LARGE SCALE GENOMIC DNA]</scope>
    <source>
        <strain evidence="10 11">DSM 16100</strain>
    </source>
</reference>
<dbReference type="InterPro" id="IPR005467">
    <property type="entry name" value="His_kinase_dom"/>
</dbReference>
<dbReference type="SMART" id="SM00387">
    <property type="entry name" value="HATPase_c"/>
    <property type="match status" value="1"/>
</dbReference>
<comment type="caution">
    <text evidence="10">The sequence shown here is derived from an EMBL/GenBank/DDBJ whole genome shotgun (WGS) entry which is preliminary data.</text>
</comment>
<proteinExistence type="predicted"/>
<evidence type="ECO:0000256" key="1">
    <source>
        <dbReference type="ARBA" id="ARBA00000085"/>
    </source>
</evidence>
<keyword evidence="8" id="KW-0902">Two-component regulatory system</keyword>
<keyword evidence="5" id="KW-0547">Nucleotide-binding</keyword>
<dbReference type="SUPFAM" id="SSF47384">
    <property type="entry name" value="Homodimeric domain of signal transducing histidine kinase"/>
    <property type="match status" value="1"/>
</dbReference>
<dbReference type="InterPro" id="IPR003661">
    <property type="entry name" value="HisK_dim/P_dom"/>
</dbReference>
<dbReference type="GO" id="GO:0005524">
    <property type="term" value="F:ATP binding"/>
    <property type="evidence" value="ECO:0007669"/>
    <property type="project" value="UniProtKB-KW"/>
</dbReference>
<dbReference type="SUPFAM" id="SSF55874">
    <property type="entry name" value="ATPase domain of HSP90 chaperone/DNA topoisomerase II/histidine kinase"/>
    <property type="match status" value="1"/>
</dbReference>
<evidence type="ECO:0000256" key="8">
    <source>
        <dbReference type="ARBA" id="ARBA00023012"/>
    </source>
</evidence>
<dbReference type="AlphaFoldDB" id="V4PZG7"/>
<dbReference type="InterPro" id="IPR036890">
    <property type="entry name" value="HATPase_C_sf"/>
</dbReference>
<dbReference type="InterPro" id="IPR003594">
    <property type="entry name" value="HATPase_dom"/>
</dbReference>
<evidence type="ECO:0000313" key="11">
    <source>
        <dbReference type="Proteomes" id="UP000017837"/>
    </source>
</evidence>
<accession>V4PZG7</accession>
<dbReference type="CDD" id="cd00075">
    <property type="entry name" value="HATPase"/>
    <property type="match status" value="1"/>
</dbReference>
<dbReference type="PANTHER" id="PTHR42878:SF7">
    <property type="entry name" value="SENSOR HISTIDINE KINASE GLRK"/>
    <property type="match status" value="1"/>
</dbReference>
<dbReference type="STRING" id="1121022.GCA_000376105_03176"/>
<dbReference type="GO" id="GO:0000155">
    <property type="term" value="F:phosphorelay sensor kinase activity"/>
    <property type="evidence" value="ECO:0007669"/>
    <property type="project" value="InterPro"/>
</dbReference>
<evidence type="ECO:0000256" key="3">
    <source>
        <dbReference type="ARBA" id="ARBA00022553"/>
    </source>
</evidence>
<evidence type="ECO:0000313" key="10">
    <source>
        <dbReference type="EMBL" id="ESQ92819.1"/>
    </source>
</evidence>
<evidence type="ECO:0000259" key="9">
    <source>
        <dbReference type="PROSITE" id="PS50109"/>
    </source>
</evidence>
<dbReference type="PANTHER" id="PTHR42878">
    <property type="entry name" value="TWO-COMPONENT HISTIDINE KINASE"/>
    <property type="match status" value="1"/>
</dbReference>
<dbReference type="PROSITE" id="PS50109">
    <property type="entry name" value="HIS_KIN"/>
    <property type="match status" value="1"/>
</dbReference>
<sequence>MTRKVFDVGVRLSDFIRSNLDGIIAEWENFARSLNPGSSMTTLQLKDHIEQILSFIARDLEAPQSASEQFDKSRGLADSLPAADTAAETHGILRHDDGYDIMEMVSEYRALRASIIKLWTEKNKNLSDEDVIDLTRFNESIDQALAESVVKFAQKVDQSKDLILGVLGHDIRSPLATIHMSAEILKRTSNPDERHMTLLTQIESSTARVRSIVTDLLDLAKARLGTGIPLIRAPMSLSDLCVSIVEEMRVQHPDRPIVLQVEDDVRGDWDATRLGQVLSNLLSNAMQYGLAGSTVKFTLAQSAKTVLVSVHNNGDAIPPTHLESIFESFTRAPGRGDPLTGESQNLGLGLFISREIVNAHGGSINATSTQADGTTFSIRLPKTKVSSGFPLNAQRFSIGE</sequence>
<dbReference type="GO" id="GO:0000156">
    <property type="term" value="F:phosphorelay response regulator activity"/>
    <property type="evidence" value="ECO:0007669"/>
    <property type="project" value="TreeGrafter"/>
</dbReference>
<dbReference type="SMART" id="SM00388">
    <property type="entry name" value="HisKA"/>
    <property type="match status" value="1"/>
</dbReference>
<evidence type="ECO:0000256" key="2">
    <source>
        <dbReference type="ARBA" id="ARBA00012438"/>
    </source>
</evidence>
<gene>
    <name evidence="10" type="ORF">ABENE_06875</name>
</gene>
<dbReference type="EC" id="2.7.13.3" evidence="2"/>
<dbReference type="EMBL" id="AWGB01000010">
    <property type="protein sequence ID" value="ESQ92819.1"/>
    <property type="molecule type" value="Genomic_DNA"/>
</dbReference>
<dbReference type="CDD" id="cd00082">
    <property type="entry name" value="HisKA"/>
    <property type="match status" value="1"/>
</dbReference>
<keyword evidence="7" id="KW-0067">ATP-binding</keyword>
<dbReference type="eggNOG" id="COG4251">
    <property type="taxonomic scope" value="Bacteria"/>
</dbReference>
<dbReference type="PATRIC" id="fig|1121022.4.peg.1372"/>
<dbReference type="PRINTS" id="PR00344">
    <property type="entry name" value="BCTRLSENSOR"/>
</dbReference>
<dbReference type="InterPro" id="IPR050351">
    <property type="entry name" value="BphY/WalK/GraS-like"/>
</dbReference>
<dbReference type="GO" id="GO:0007234">
    <property type="term" value="P:osmosensory signaling via phosphorelay pathway"/>
    <property type="evidence" value="ECO:0007669"/>
    <property type="project" value="TreeGrafter"/>
</dbReference>
<dbReference type="GO" id="GO:0030295">
    <property type="term" value="F:protein kinase activator activity"/>
    <property type="evidence" value="ECO:0007669"/>
    <property type="project" value="TreeGrafter"/>
</dbReference>
<evidence type="ECO:0000256" key="7">
    <source>
        <dbReference type="ARBA" id="ARBA00022840"/>
    </source>
</evidence>
<organism evidence="10 11">
    <name type="scientific">Asticcacaulis benevestitus DSM 16100 = ATCC BAA-896</name>
    <dbReference type="NCBI Taxonomy" id="1121022"/>
    <lineage>
        <taxon>Bacteria</taxon>
        <taxon>Pseudomonadati</taxon>
        <taxon>Pseudomonadota</taxon>
        <taxon>Alphaproteobacteria</taxon>
        <taxon>Caulobacterales</taxon>
        <taxon>Caulobacteraceae</taxon>
        <taxon>Asticcacaulis</taxon>
    </lineage>
</organism>
<keyword evidence="3" id="KW-0597">Phosphoprotein</keyword>